<dbReference type="AlphaFoldDB" id="A0A8H3X3J7"/>
<accession>A0A8H3X3J7</accession>
<gene>
    <name evidence="2" type="ORF">F8M41_008348</name>
</gene>
<evidence type="ECO:0000313" key="3">
    <source>
        <dbReference type="Proteomes" id="UP000439903"/>
    </source>
</evidence>
<reference evidence="2 3" key="1">
    <citation type="journal article" date="2019" name="Environ. Microbiol.">
        <title>At the nexus of three kingdoms: the genome of the mycorrhizal fungus Gigaspora margarita provides insights into plant, endobacterial and fungal interactions.</title>
        <authorList>
            <person name="Venice F."/>
            <person name="Ghignone S."/>
            <person name="Salvioli di Fossalunga A."/>
            <person name="Amselem J."/>
            <person name="Novero M."/>
            <person name="Xianan X."/>
            <person name="Sedzielewska Toro K."/>
            <person name="Morin E."/>
            <person name="Lipzen A."/>
            <person name="Grigoriev I.V."/>
            <person name="Henrissat B."/>
            <person name="Martin F.M."/>
            <person name="Bonfante P."/>
        </authorList>
    </citation>
    <scope>NUCLEOTIDE SEQUENCE [LARGE SCALE GENOMIC DNA]</scope>
    <source>
        <strain evidence="2 3">BEG34</strain>
    </source>
</reference>
<feature type="region of interest" description="Disordered" evidence="1">
    <location>
        <begin position="211"/>
        <end position="240"/>
    </location>
</feature>
<dbReference type="Proteomes" id="UP000439903">
    <property type="component" value="Unassembled WGS sequence"/>
</dbReference>
<keyword evidence="3" id="KW-1185">Reference proteome</keyword>
<dbReference type="OrthoDB" id="2434419at2759"/>
<protein>
    <submittedName>
        <fullName evidence="2">Uncharacterized protein</fullName>
    </submittedName>
</protein>
<proteinExistence type="predicted"/>
<evidence type="ECO:0000256" key="1">
    <source>
        <dbReference type="SAM" id="MobiDB-lite"/>
    </source>
</evidence>
<dbReference type="EMBL" id="WTPW01001877">
    <property type="protein sequence ID" value="KAF0409573.1"/>
    <property type="molecule type" value="Genomic_DNA"/>
</dbReference>
<name>A0A8H3X3J7_GIGMA</name>
<sequence length="240" mass="27565">MQHISNKHGIKIQHIEGILTSITTILENLSTSTSVLQTTMESILPYVQNRDDSINILNTANNSPRAITTANPVLTAKVPDKMCYFNGFDNFEPQTSDDHYVYDFELGPKNRKNKKITQNYVGFFIKEFDIQFEETQTNEKWNEATITKIAEAYFKPLKKERKTTPAMKLQNDYAHDAISDKSYNRLAALNKIFEEQLSYSKSEVEKLFSFEATSPEVSNDEETVSSSNDQNHRSESRKKL</sequence>
<evidence type="ECO:0000313" key="2">
    <source>
        <dbReference type="EMBL" id="KAF0409573.1"/>
    </source>
</evidence>
<comment type="caution">
    <text evidence="2">The sequence shown here is derived from an EMBL/GenBank/DDBJ whole genome shotgun (WGS) entry which is preliminary data.</text>
</comment>
<organism evidence="2 3">
    <name type="scientific">Gigaspora margarita</name>
    <dbReference type="NCBI Taxonomy" id="4874"/>
    <lineage>
        <taxon>Eukaryota</taxon>
        <taxon>Fungi</taxon>
        <taxon>Fungi incertae sedis</taxon>
        <taxon>Mucoromycota</taxon>
        <taxon>Glomeromycotina</taxon>
        <taxon>Glomeromycetes</taxon>
        <taxon>Diversisporales</taxon>
        <taxon>Gigasporaceae</taxon>
        <taxon>Gigaspora</taxon>
    </lineage>
</organism>